<keyword evidence="2" id="KW-0723">Serine/threonine-protein kinase</keyword>
<comment type="catalytic activity">
    <reaction evidence="7">
        <text>L-threonyl-[protein] + ATP = O-phospho-L-threonyl-[protein] + ADP + H(+)</text>
        <dbReference type="Rhea" id="RHEA:46608"/>
        <dbReference type="Rhea" id="RHEA-COMP:11060"/>
        <dbReference type="Rhea" id="RHEA-COMP:11605"/>
        <dbReference type="ChEBI" id="CHEBI:15378"/>
        <dbReference type="ChEBI" id="CHEBI:30013"/>
        <dbReference type="ChEBI" id="CHEBI:30616"/>
        <dbReference type="ChEBI" id="CHEBI:61977"/>
        <dbReference type="ChEBI" id="CHEBI:456216"/>
        <dbReference type="EC" id="2.7.11.1"/>
    </reaction>
</comment>
<evidence type="ECO:0000313" key="10">
    <source>
        <dbReference type="EMBL" id="PNF14843.1"/>
    </source>
</evidence>
<gene>
    <name evidence="10" type="ORF">B7P43_G05369</name>
</gene>
<keyword evidence="6" id="KW-0067">ATP-binding</keyword>
<sequence>MRNRHQASNSNAIQDHGANNFATIRTTSIVTKQQKEHMQEEMHEQMTGYKRMRREHQAALLKLEERCKIEMENHKQLLDKEYESLLQQFSKELEKLQIRHQQELEKKLKQNLTAEKKLQKEICGRQEQDRKAFETQKKKEYKANKERWKRELSLDESTPKRQRDATLQ</sequence>
<keyword evidence="11" id="KW-1185">Reference proteome</keyword>
<evidence type="ECO:0000256" key="7">
    <source>
        <dbReference type="ARBA" id="ARBA00047899"/>
    </source>
</evidence>
<dbReference type="EC" id="2.7.11.1" evidence="1"/>
<protein>
    <recommendedName>
        <fullName evidence="1">non-specific serine/threonine protein kinase</fullName>
        <ecNumber evidence="1">2.7.11.1</ecNumber>
    </recommendedName>
</protein>
<evidence type="ECO:0000256" key="5">
    <source>
        <dbReference type="ARBA" id="ARBA00022777"/>
    </source>
</evidence>
<evidence type="ECO:0000256" key="8">
    <source>
        <dbReference type="ARBA" id="ARBA00048679"/>
    </source>
</evidence>
<evidence type="ECO:0000256" key="4">
    <source>
        <dbReference type="ARBA" id="ARBA00022741"/>
    </source>
</evidence>
<dbReference type="AlphaFoldDB" id="A0A2J7PET4"/>
<keyword evidence="3" id="KW-0808">Transferase</keyword>
<comment type="catalytic activity">
    <reaction evidence="8">
        <text>L-seryl-[protein] + ATP = O-phospho-L-seryl-[protein] + ADP + H(+)</text>
        <dbReference type="Rhea" id="RHEA:17989"/>
        <dbReference type="Rhea" id="RHEA-COMP:9863"/>
        <dbReference type="Rhea" id="RHEA-COMP:11604"/>
        <dbReference type="ChEBI" id="CHEBI:15378"/>
        <dbReference type="ChEBI" id="CHEBI:29999"/>
        <dbReference type="ChEBI" id="CHEBI:30616"/>
        <dbReference type="ChEBI" id="CHEBI:83421"/>
        <dbReference type="ChEBI" id="CHEBI:456216"/>
        <dbReference type="EC" id="2.7.11.1"/>
    </reaction>
</comment>
<comment type="caution">
    <text evidence="10">The sequence shown here is derived from an EMBL/GenBank/DDBJ whole genome shotgun (WGS) entry which is preliminary data.</text>
</comment>
<evidence type="ECO:0000256" key="3">
    <source>
        <dbReference type="ARBA" id="ARBA00022679"/>
    </source>
</evidence>
<dbReference type="GO" id="GO:0004674">
    <property type="term" value="F:protein serine/threonine kinase activity"/>
    <property type="evidence" value="ECO:0007669"/>
    <property type="project" value="UniProtKB-KW"/>
</dbReference>
<dbReference type="PANTHER" id="PTHR47167:SF4">
    <property type="entry name" value="SERINE_THREONINE-PROTEIN KINASE TAO"/>
    <property type="match status" value="1"/>
</dbReference>
<evidence type="ECO:0000313" key="11">
    <source>
        <dbReference type="Proteomes" id="UP000235965"/>
    </source>
</evidence>
<evidence type="ECO:0000256" key="1">
    <source>
        <dbReference type="ARBA" id="ARBA00012513"/>
    </source>
</evidence>
<accession>A0A2J7PET4</accession>
<dbReference type="Proteomes" id="UP000235965">
    <property type="component" value="Unassembled WGS sequence"/>
</dbReference>
<reference evidence="10 11" key="1">
    <citation type="submission" date="2017-12" db="EMBL/GenBank/DDBJ databases">
        <title>Hemimetabolous genomes reveal molecular basis of termite eusociality.</title>
        <authorList>
            <person name="Harrison M.C."/>
            <person name="Jongepier E."/>
            <person name="Robertson H.M."/>
            <person name="Arning N."/>
            <person name="Bitard-Feildel T."/>
            <person name="Chao H."/>
            <person name="Childers C.P."/>
            <person name="Dinh H."/>
            <person name="Doddapaneni H."/>
            <person name="Dugan S."/>
            <person name="Gowin J."/>
            <person name="Greiner C."/>
            <person name="Han Y."/>
            <person name="Hu H."/>
            <person name="Hughes D.S.T."/>
            <person name="Huylmans A.-K."/>
            <person name="Kemena C."/>
            <person name="Kremer L.P.M."/>
            <person name="Lee S.L."/>
            <person name="Lopez-Ezquerra A."/>
            <person name="Mallet L."/>
            <person name="Monroy-Kuhn J.M."/>
            <person name="Moser A."/>
            <person name="Murali S.C."/>
            <person name="Muzny D.M."/>
            <person name="Otani S."/>
            <person name="Piulachs M.-D."/>
            <person name="Poelchau M."/>
            <person name="Qu J."/>
            <person name="Schaub F."/>
            <person name="Wada-Katsumata A."/>
            <person name="Worley K.C."/>
            <person name="Xie Q."/>
            <person name="Ylla G."/>
            <person name="Poulsen M."/>
            <person name="Gibbs R.A."/>
            <person name="Schal C."/>
            <person name="Richards S."/>
            <person name="Belles X."/>
            <person name="Korb J."/>
            <person name="Bornberg-Bauer E."/>
        </authorList>
    </citation>
    <scope>NUCLEOTIDE SEQUENCE [LARGE SCALE GENOMIC DNA]</scope>
    <source>
        <tissue evidence="10">Whole body</tissue>
    </source>
</reference>
<feature type="region of interest" description="Disordered" evidence="9">
    <location>
        <begin position="1"/>
        <end position="20"/>
    </location>
</feature>
<evidence type="ECO:0000256" key="6">
    <source>
        <dbReference type="ARBA" id="ARBA00022840"/>
    </source>
</evidence>
<feature type="compositionally biased region" description="Polar residues" evidence="9">
    <location>
        <begin position="1"/>
        <end position="13"/>
    </location>
</feature>
<dbReference type="GO" id="GO:0005524">
    <property type="term" value="F:ATP binding"/>
    <property type="evidence" value="ECO:0007669"/>
    <property type="project" value="UniProtKB-KW"/>
</dbReference>
<dbReference type="PANTHER" id="PTHR47167">
    <property type="entry name" value="SERINE/THREONINE-PROTEIN KINASE TAO1-LIKE PROTEIN"/>
    <property type="match status" value="1"/>
</dbReference>
<keyword evidence="4" id="KW-0547">Nucleotide-binding</keyword>
<evidence type="ECO:0000256" key="9">
    <source>
        <dbReference type="SAM" id="MobiDB-lite"/>
    </source>
</evidence>
<dbReference type="InterPro" id="IPR051234">
    <property type="entry name" value="TAO_STE20_kinase"/>
</dbReference>
<feature type="region of interest" description="Disordered" evidence="9">
    <location>
        <begin position="123"/>
        <end position="168"/>
    </location>
</feature>
<name>A0A2J7PET4_9NEOP</name>
<proteinExistence type="predicted"/>
<keyword evidence="5" id="KW-0418">Kinase</keyword>
<organism evidence="10 11">
    <name type="scientific">Cryptotermes secundus</name>
    <dbReference type="NCBI Taxonomy" id="105785"/>
    <lineage>
        <taxon>Eukaryota</taxon>
        <taxon>Metazoa</taxon>
        <taxon>Ecdysozoa</taxon>
        <taxon>Arthropoda</taxon>
        <taxon>Hexapoda</taxon>
        <taxon>Insecta</taxon>
        <taxon>Pterygota</taxon>
        <taxon>Neoptera</taxon>
        <taxon>Polyneoptera</taxon>
        <taxon>Dictyoptera</taxon>
        <taxon>Blattodea</taxon>
        <taxon>Blattoidea</taxon>
        <taxon>Termitoidae</taxon>
        <taxon>Kalotermitidae</taxon>
        <taxon>Cryptotermitinae</taxon>
        <taxon>Cryptotermes</taxon>
    </lineage>
</organism>
<dbReference type="OrthoDB" id="10016527at2759"/>
<evidence type="ECO:0000256" key="2">
    <source>
        <dbReference type="ARBA" id="ARBA00022527"/>
    </source>
</evidence>
<dbReference type="EMBL" id="NEVH01026088">
    <property type="protein sequence ID" value="PNF14843.1"/>
    <property type="molecule type" value="Genomic_DNA"/>
</dbReference>
<dbReference type="GO" id="GO:0005737">
    <property type="term" value="C:cytoplasm"/>
    <property type="evidence" value="ECO:0007669"/>
    <property type="project" value="TreeGrafter"/>
</dbReference>